<feature type="compositionally biased region" description="Low complexity" evidence="2">
    <location>
        <begin position="227"/>
        <end position="245"/>
    </location>
</feature>
<evidence type="ECO:0000313" key="4">
    <source>
        <dbReference type="EMBL" id="CAD6196331.1"/>
    </source>
</evidence>
<feature type="compositionally biased region" description="Polar residues" evidence="2">
    <location>
        <begin position="280"/>
        <end position="298"/>
    </location>
</feature>
<proteinExistence type="predicted"/>
<evidence type="ECO:0000256" key="2">
    <source>
        <dbReference type="SAM" id="MobiDB-lite"/>
    </source>
</evidence>
<dbReference type="Proteomes" id="UP000835052">
    <property type="component" value="Unassembled WGS sequence"/>
</dbReference>
<keyword evidence="1" id="KW-0175">Coiled coil</keyword>
<dbReference type="OrthoDB" id="5865339at2759"/>
<dbReference type="EMBL" id="CAJGYM010000070">
    <property type="protein sequence ID" value="CAD6196331.1"/>
    <property type="molecule type" value="Genomic_DNA"/>
</dbReference>
<feature type="transmembrane region" description="Helical" evidence="3">
    <location>
        <begin position="12"/>
        <end position="39"/>
    </location>
</feature>
<accession>A0A8S1HM70</accession>
<evidence type="ECO:0000313" key="5">
    <source>
        <dbReference type="Proteomes" id="UP000835052"/>
    </source>
</evidence>
<keyword evidence="3" id="KW-1133">Transmembrane helix</keyword>
<sequence length="448" mass="50467">MYEGIHAKNLIWMNIVLFAFSMLCFIVCSATVVFVRWAYKRRLRNKTGEMEEKYKNEEALRKDLELREKRASILPQFAGHHDMHHNIETLARPHVVVVERQTETPPRVLAQREIPQAVVQADHSQPVVDLTKTRSGSSSRMGSAAFLTQMEKNVKKSSKNNRNENLPKGGPLDTGIQKNLADNNQVKFDGIIPANLIPIELKEEEKKETSLPKKESSGKVSAPTEPKPVINNNNKNKSSEPSTSTPKDRKKKVADSPAEFIDGSSSLARQPSLFPYFQGKSASSTASVSTQPTNSKSSRAVLMSANKVSEKTGTSKESATENDAKVSPMTTSVGKREPSEPESTYSTKLWDKAAMYYPRGKLNLEHDEQPLYNNKVSRTEPLSQELWSNEEADTKMQKLARARLERRQERRRRRDNCDPTQLDETPPKRKFEARLATVKEGTADEKST</sequence>
<evidence type="ECO:0000256" key="1">
    <source>
        <dbReference type="SAM" id="Coils"/>
    </source>
</evidence>
<keyword evidence="3" id="KW-0472">Membrane</keyword>
<keyword evidence="3" id="KW-0812">Transmembrane</keyword>
<feature type="region of interest" description="Disordered" evidence="2">
    <location>
        <begin position="203"/>
        <end position="346"/>
    </location>
</feature>
<feature type="region of interest" description="Disordered" evidence="2">
    <location>
        <begin position="154"/>
        <end position="177"/>
    </location>
</feature>
<protein>
    <submittedName>
        <fullName evidence="4">Uncharacterized protein</fullName>
    </submittedName>
</protein>
<feature type="region of interest" description="Disordered" evidence="2">
    <location>
        <begin position="402"/>
        <end position="448"/>
    </location>
</feature>
<keyword evidence="5" id="KW-1185">Reference proteome</keyword>
<reference evidence="4" key="1">
    <citation type="submission" date="2020-10" db="EMBL/GenBank/DDBJ databases">
        <authorList>
            <person name="Kikuchi T."/>
        </authorList>
    </citation>
    <scope>NUCLEOTIDE SEQUENCE</scope>
    <source>
        <strain evidence="4">NKZ352</strain>
    </source>
</reference>
<name>A0A8S1HM70_9PELO</name>
<feature type="compositionally biased region" description="Basic and acidic residues" evidence="2">
    <location>
        <begin position="203"/>
        <end position="217"/>
    </location>
</feature>
<gene>
    <name evidence="4" type="ORF">CAUJ_LOCUS12246</name>
</gene>
<dbReference type="PROSITE" id="PS50096">
    <property type="entry name" value="IQ"/>
    <property type="match status" value="1"/>
</dbReference>
<feature type="compositionally biased region" description="Basic and acidic residues" evidence="2">
    <location>
        <begin position="308"/>
        <end position="324"/>
    </location>
</feature>
<organism evidence="4 5">
    <name type="scientific">Caenorhabditis auriculariae</name>
    <dbReference type="NCBI Taxonomy" id="2777116"/>
    <lineage>
        <taxon>Eukaryota</taxon>
        <taxon>Metazoa</taxon>
        <taxon>Ecdysozoa</taxon>
        <taxon>Nematoda</taxon>
        <taxon>Chromadorea</taxon>
        <taxon>Rhabditida</taxon>
        <taxon>Rhabditina</taxon>
        <taxon>Rhabditomorpha</taxon>
        <taxon>Rhabditoidea</taxon>
        <taxon>Rhabditidae</taxon>
        <taxon>Peloderinae</taxon>
        <taxon>Caenorhabditis</taxon>
    </lineage>
</organism>
<evidence type="ECO:0000256" key="3">
    <source>
        <dbReference type="SAM" id="Phobius"/>
    </source>
</evidence>
<dbReference type="AlphaFoldDB" id="A0A8S1HM70"/>
<comment type="caution">
    <text evidence="4">The sequence shown here is derived from an EMBL/GenBank/DDBJ whole genome shotgun (WGS) entry which is preliminary data.</text>
</comment>
<feature type="coiled-coil region" evidence="1">
    <location>
        <begin position="40"/>
        <end position="67"/>
    </location>
</feature>